<dbReference type="InterPro" id="IPR041464">
    <property type="entry name" value="TubC_N"/>
</dbReference>
<reference evidence="2 3" key="1">
    <citation type="submission" date="2024-02" db="EMBL/GenBank/DDBJ databases">
        <title>Deinococcus carri NBRC 110142.</title>
        <authorList>
            <person name="Ichikawa N."/>
            <person name="Katano-Makiyama Y."/>
            <person name="Hidaka K."/>
        </authorList>
    </citation>
    <scope>NUCLEOTIDE SEQUENCE [LARGE SCALE GENOMIC DNA]</scope>
    <source>
        <strain evidence="2 3">NBRC 110142</strain>
    </source>
</reference>
<dbReference type="RefSeq" id="WP_345468225.1">
    <property type="nucleotide sequence ID" value="NZ_BAABRP010000028.1"/>
</dbReference>
<dbReference type="InterPro" id="IPR044894">
    <property type="entry name" value="TubC_N_sf"/>
</dbReference>
<name>A0ABP9WC74_9DEIO</name>
<evidence type="ECO:0000259" key="1">
    <source>
        <dbReference type="Pfam" id="PF18563"/>
    </source>
</evidence>
<feature type="domain" description="TubC N-terminal docking" evidence="1">
    <location>
        <begin position="5"/>
        <end position="52"/>
    </location>
</feature>
<dbReference type="Pfam" id="PF18563">
    <property type="entry name" value="TubC_N"/>
    <property type="match status" value="1"/>
</dbReference>
<dbReference type="Proteomes" id="UP001401887">
    <property type="component" value="Unassembled WGS sequence"/>
</dbReference>
<keyword evidence="3" id="KW-1185">Reference proteome</keyword>
<gene>
    <name evidence="2" type="ORF">Dcar01_03698</name>
</gene>
<dbReference type="Gene3D" id="1.10.10.1830">
    <property type="entry name" value="Non-ribosomal peptide synthase, adenylation domain"/>
    <property type="match status" value="1"/>
</dbReference>
<protein>
    <recommendedName>
        <fullName evidence="1">TubC N-terminal docking domain-containing protein</fullName>
    </recommendedName>
</protein>
<accession>A0ABP9WC74</accession>
<proteinExistence type="predicted"/>
<comment type="caution">
    <text evidence="2">The sequence shown here is derived from an EMBL/GenBank/DDBJ whole genome shotgun (WGS) entry which is preliminary data.</text>
</comment>
<dbReference type="EMBL" id="BAABRP010000028">
    <property type="protein sequence ID" value="GAA5514934.1"/>
    <property type="molecule type" value="Genomic_DNA"/>
</dbReference>
<organism evidence="2 3">
    <name type="scientific">Deinococcus carri</name>
    <dbReference type="NCBI Taxonomy" id="1211323"/>
    <lineage>
        <taxon>Bacteria</taxon>
        <taxon>Thermotogati</taxon>
        <taxon>Deinococcota</taxon>
        <taxon>Deinococci</taxon>
        <taxon>Deinococcales</taxon>
        <taxon>Deinococcaceae</taxon>
        <taxon>Deinococcus</taxon>
    </lineage>
</organism>
<sequence length="126" mass="13524">MVARDLLRELEGRGVRLLAEGGRLTTCAPAGAITPELAEQIKAQKDELLRELQARTGGHLAPLPEALVRLVRAASGNTLNRPGFLPSGIVSSLGDYVLTCAALYACGFDPERQLTDLWAARSVWVT</sequence>
<evidence type="ECO:0000313" key="3">
    <source>
        <dbReference type="Proteomes" id="UP001401887"/>
    </source>
</evidence>
<evidence type="ECO:0000313" key="2">
    <source>
        <dbReference type="EMBL" id="GAA5514934.1"/>
    </source>
</evidence>